<dbReference type="Gramene" id="TraesROB_scaffold_059967_01G000200.1">
    <property type="protein sequence ID" value="TraesROB_scaffold_059967_01G000200.1"/>
    <property type="gene ID" value="TraesROB_scaffold_059967_01G000200"/>
</dbReference>
<reference evidence="1" key="2">
    <citation type="submission" date="2018-10" db="UniProtKB">
        <authorList>
            <consortium name="EnsemblPlants"/>
        </authorList>
    </citation>
    <scope>IDENTIFICATION</scope>
</reference>
<dbReference type="Proteomes" id="UP000019116">
    <property type="component" value="Chromosome 4D"/>
</dbReference>
<dbReference type="AlphaFoldDB" id="A0A3B6JI43"/>
<dbReference type="STRING" id="4565.A0A3B6JI43"/>
<accession>A0A3B6JI43</accession>
<dbReference type="GO" id="GO:0003729">
    <property type="term" value="F:mRNA binding"/>
    <property type="evidence" value="ECO:0000318"/>
    <property type="project" value="GO_Central"/>
</dbReference>
<dbReference type="KEGG" id="taes:123096532"/>
<organism evidence="1">
    <name type="scientific">Triticum aestivum</name>
    <name type="common">Wheat</name>
    <dbReference type="NCBI Taxonomy" id="4565"/>
    <lineage>
        <taxon>Eukaryota</taxon>
        <taxon>Viridiplantae</taxon>
        <taxon>Streptophyta</taxon>
        <taxon>Embryophyta</taxon>
        <taxon>Tracheophyta</taxon>
        <taxon>Spermatophyta</taxon>
        <taxon>Magnoliopsida</taxon>
        <taxon>Liliopsida</taxon>
        <taxon>Poales</taxon>
        <taxon>Poaceae</taxon>
        <taxon>BOP clade</taxon>
        <taxon>Pooideae</taxon>
        <taxon>Triticodae</taxon>
        <taxon>Triticeae</taxon>
        <taxon>Triticinae</taxon>
        <taxon>Triticum</taxon>
    </lineage>
</organism>
<sequence>MEAAAAAASSSILLSFSSPRRSTAATFLRLSTASPRITCSATQQLPLAAPWLLTAEKSSTRRRRSILSLRCSSAAAGSPSAVASSERWILEPAGDGDWKHIGYRVARPGAIEIASEAMTVGRVPENAAPSRQFLGCTLGWRRRTGTWWSQTWTAPTAPTSTRGSWCRDSRLPSNPGASSSLVTSTWQCFG</sequence>
<dbReference type="Gramene" id="TraesNOR4D03G02470800.1">
    <property type="protein sequence ID" value="TraesNOR4D03G02470800.1"/>
    <property type="gene ID" value="TraesNOR4D03G02470800"/>
</dbReference>
<reference evidence="1" key="1">
    <citation type="submission" date="2018-08" db="EMBL/GenBank/DDBJ databases">
        <authorList>
            <person name="Rossello M."/>
        </authorList>
    </citation>
    <scope>NUCLEOTIDE SEQUENCE [LARGE SCALE GENOMIC DNA]</scope>
    <source>
        <strain evidence="1">cv. Chinese Spring</strain>
    </source>
</reference>
<dbReference type="Gramene" id="TraesWEE_scaffold_069618_01G000100.1">
    <property type="protein sequence ID" value="TraesWEE_scaffold_069618_01G000100.1"/>
    <property type="gene ID" value="TraesWEE_scaffold_069618_01G000100"/>
</dbReference>
<keyword evidence="2" id="KW-1185">Reference proteome</keyword>
<dbReference type="GO" id="GO:0005634">
    <property type="term" value="C:nucleus"/>
    <property type="evidence" value="ECO:0000318"/>
    <property type="project" value="GO_Central"/>
</dbReference>
<dbReference type="Gramene" id="TraesARI4D03G02491750.1">
    <property type="protein sequence ID" value="TraesARI4D03G02491750.1"/>
    <property type="gene ID" value="TraesARI4D03G02491750"/>
</dbReference>
<dbReference type="RefSeq" id="XP_044374222.1">
    <property type="nucleotide sequence ID" value="XM_044518287.1"/>
</dbReference>
<dbReference type="Gramene" id="TraesSTA4D03G02448320.1">
    <property type="protein sequence ID" value="TraesSTA4D03G02448320.1"/>
    <property type="gene ID" value="TraesSTA4D03G02448320"/>
</dbReference>
<dbReference type="OMA" id="SQTWTAP"/>
<dbReference type="Gramene" id="TraesLAC4D03G02406400.1">
    <property type="protein sequence ID" value="TraesLAC4D03G02406400.1"/>
    <property type="gene ID" value="TraesLAC4D03G02406400"/>
</dbReference>
<dbReference type="Gramene" id="TraesJUL4D03G02472020.1">
    <property type="protein sequence ID" value="TraesJUL4D03G02472020.1"/>
    <property type="gene ID" value="TraesJUL4D03G02472020"/>
</dbReference>
<dbReference type="EnsemblPlants" id="TraesCS4D02G122800.1">
    <property type="protein sequence ID" value="TraesCS4D02G122800.1"/>
    <property type="gene ID" value="TraesCS4D02G122800"/>
</dbReference>
<dbReference type="Gramene" id="TraesCS4D02G122800.1">
    <property type="protein sequence ID" value="TraesCS4D02G122800.1"/>
    <property type="gene ID" value="TraesCS4D02G122800"/>
</dbReference>
<dbReference type="OrthoDB" id="687730at2759"/>
<evidence type="ECO:0000313" key="2">
    <source>
        <dbReference type="Proteomes" id="UP000019116"/>
    </source>
</evidence>
<proteinExistence type="predicted"/>
<name>A0A3B6JI43_WHEAT</name>
<dbReference type="Gramene" id="TraesSYM4D03G02480480.1">
    <property type="protein sequence ID" value="TraesSYM4D03G02480480.1"/>
    <property type="gene ID" value="TraesSYM4D03G02480480"/>
</dbReference>
<gene>
    <name evidence="1" type="primary">LOC123096532</name>
</gene>
<dbReference type="Gramene" id="TraesCAD_scaffold_063871_01G000200.1">
    <property type="protein sequence ID" value="TraesCAD_scaffold_063871_01G000200.1"/>
    <property type="gene ID" value="TraesCAD_scaffold_063871_01G000200"/>
</dbReference>
<dbReference type="GeneID" id="123096532"/>
<dbReference type="Gramene" id="TraesCS4D03G0245800.1">
    <property type="protein sequence ID" value="TraesCS4D03G0245800.1.CDS"/>
    <property type="gene ID" value="TraesCS4D03G0245800"/>
</dbReference>
<dbReference type="Gramene" id="TraesCLE_scaffold_107241_01G000100.1">
    <property type="protein sequence ID" value="TraesCLE_scaffold_107241_01G000100.1"/>
    <property type="gene ID" value="TraesCLE_scaffold_107241_01G000100"/>
</dbReference>
<protein>
    <submittedName>
        <fullName evidence="1">Uncharacterized protein</fullName>
    </submittedName>
</protein>
<evidence type="ECO:0000313" key="1">
    <source>
        <dbReference type="EnsemblPlants" id="TraesCS4D02G122800.1"/>
    </source>
</evidence>